<reference evidence="1 2" key="1">
    <citation type="submission" date="2019-05" db="EMBL/GenBank/DDBJ databases">
        <title>Another draft genome of Portunus trituberculatus and its Hox gene families provides insights of decapod evolution.</title>
        <authorList>
            <person name="Jeong J.-H."/>
            <person name="Song I."/>
            <person name="Kim S."/>
            <person name="Choi T."/>
            <person name="Kim D."/>
            <person name="Ryu S."/>
            <person name="Kim W."/>
        </authorList>
    </citation>
    <scope>NUCLEOTIDE SEQUENCE [LARGE SCALE GENOMIC DNA]</scope>
    <source>
        <tissue evidence="1">Muscle</tissue>
    </source>
</reference>
<organism evidence="1 2">
    <name type="scientific">Portunus trituberculatus</name>
    <name type="common">Swimming crab</name>
    <name type="synonym">Neptunus trituberculatus</name>
    <dbReference type="NCBI Taxonomy" id="210409"/>
    <lineage>
        <taxon>Eukaryota</taxon>
        <taxon>Metazoa</taxon>
        <taxon>Ecdysozoa</taxon>
        <taxon>Arthropoda</taxon>
        <taxon>Crustacea</taxon>
        <taxon>Multicrustacea</taxon>
        <taxon>Malacostraca</taxon>
        <taxon>Eumalacostraca</taxon>
        <taxon>Eucarida</taxon>
        <taxon>Decapoda</taxon>
        <taxon>Pleocyemata</taxon>
        <taxon>Brachyura</taxon>
        <taxon>Eubrachyura</taxon>
        <taxon>Portunoidea</taxon>
        <taxon>Portunidae</taxon>
        <taxon>Portuninae</taxon>
        <taxon>Portunus</taxon>
    </lineage>
</organism>
<accession>A0A5B7EHS4</accession>
<dbReference type="EMBL" id="VSRR010002938">
    <property type="protein sequence ID" value="MPC33911.1"/>
    <property type="molecule type" value="Genomic_DNA"/>
</dbReference>
<dbReference type="AlphaFoldDB" id="A0A5B7EHS4"/>
<evidence type="ECO:0000313" key="1">
    <source>
        <dbReference type="EMBL" id="MPC33911.1"/>
    </source>
</evidence>
<name>A0A5B7EHS4_PORTR</name>
<protein>
    <submittedName>
        <fullName evidence="1">Uncharacterized protein</fullName>
    </submittedName>
</protein>
<dbReference type="Proteomes" id="UP000324222">
    <property type="component" value="Unassembled WGS sequence"/>
</dbReference>
<evidence type="ECO:0000313" key="2">
    <source>
        <dbReference type="Proteomes" id="UP000324222"/>
    </source>
</evidence>
<proteinExistence type="predicted"/>
<sequence length="85" mass="9246">MGAGGAVGLLGEVPVCMSGREAFVPIKSQQPTARRSFSSYSASGGVPRLTRPLAWLLLEPSTRQKMRVPHCLLSIVHCEIVKQLW</sequence>
<keyword evidence="2" id="KW-1185">Reference proteome</keyword>
<comment type="caution">
    <text evidence="1">The sequence shown here is derived from an EMBL/GenBank/DDBJ whole genome shotgun (WGS) entry which is preliminary data.</text>
</comment>
<gene>
    <name evidence="1" type="ORF">E2C01_027279</name>
</gene>